<evidence type="ECO:0000313" key="1">
    <source>
        <dbReference type="EMBL" id="QSS57571.1"/>
    </source>
</evidence>
<dbReference type="VEuPathDB" id="FungiDB:I7I53_11796"/>
<reference evidence="1" key="1">
    <citation type="submission" date="2021-01" db="EMBL/GenBank/DDBJ databases">
        <title>Chromosome-level genome assembly of a human fungal pathogen reveals clustering of transcriptionally co-regulated genes.</title>
        <authorList>
            <person name="Voorhies M."/>
            <person name="Cohen S."/>
            <person name="Shea T.P."/>
            <person name="Petrus S."/>
            <person name="Munoz J.F."/>
            <person name="Poplawski S."/>
            <person name="Goldman W.E."/>
            <person name="Michael T."/>
            <person name="Cuomo C.A."/>
            <person name="Sil A."/>
            <person name="Beyhan S."/>
        </authorList>
    </citation>
    <scope>NUCLEOTIDE SEQUENCE</scope>
    <source>
        <strain evidence="1">H88</strain>
    </source>
</reference>
<name>A0A8A1LUW0_AJEC8</name>
<gene>
    <name evidence="1" type="ORF">I7I53_11796</name>
</gene>
<dbReference type="Gene3D" id="3.40.50.720">
    <property type="entry name" value="NAD(P)-binding Rossmann-like Domain"/>
    <property type="match status" value="1"/>
</dbReference>
<dbReference type="EMBL" id="CP069107">
    <property type="protein sequence ID" value="QSS57571.1"/>
    <property type="molecule type" value="Genomic_DNA"/>
</dbReference>
<dbReference type="AlphaFoldDB" id="A0A8A1LUW0"/>
<protein>
    <submittedName>
        <fullName evidence="1">Alcohol dehydrogenase</fullName>
    </submittedName>
</protein>
<dbReference type="InterPro" id="IPR052711">
    <property type="entry name" value="Zinc_ADH-like"/>
</dbReference>
<dbReference type="Proteomes" id="UP000663419">
    <property type="component" value="Chromosome 6"/>
</dbReference>
<sequence length="88" mass="9876">MTVSPKMPFITPAFLKNIEVKGTTMGSRKEFKDMINFVNEQKIKPIISRVVQGIDNVKAIDELFDDMKNGTQFGKLVIELVNSGDSKL</sequence>
<dbReference type="PANTHER" id="PTHR45033">
    <property type="match status" value="1"/>
</dbReference>
<organism evidence="1 2">
    <name type="scientific">Ajellomyces capsulatus (strain H88)</name>
    <name type="common">Darling's disease fungus</name>
    <name type="synonym">Histoplasma capsulatum</name>
    <dbReference type="NCBI Taxonomy" id="544711"/>
    <lineage>
        <taxon>Eukaryota</taxon>
        <taxon>Fungi</taxon>
        <taxon>Dikarya</taxon>
        <taxon>Ascomycota</taxon>
        <taxon>Pezizomycotina</taxon>
        <taxon>Eurotiomycetes</taxon>
        <taxon>Eurotiomycetidae</taxon>
        <taxon>Onygenales</taxon>
        <taxon>Ajellomycetaceae</taxon>
        <taxon>Histoplasma</taxon>
    </lineage>
</organism>
<dbReference type="Gene3D" id="3.90.180.10">
    <property type="entry name" value="Medium-chain alcohol dehydrogenases, catalytic domain"/>
    <property type="match status" value="1"/>
</dbReference>
<evidence type="ECO:0000313" key="2">
    <source>
        <dbReference type="Proteomes" id="UP000663419"/>
    </source>
</evidence>
<dbReference type="PANTHER" id="PTHR45033:SF3">
    <property type="entry name" value="DEHYDROGENASE, PUTATIVE (AFU_ORTHOLOGUE AFUA_2G13270)-RELATED"/>
    <property type="match status" value="1"/>
</dbReference>
<proteinExistence type="predicted"/>
<accession>A0A8A1LUW0</accession>